<comment type="caution">
    <text evidence="1">The sequence shown here is derived from an EMBL/GenBank/DDBJ whole genome shotgun (WGS) entry which is preliminary data.</text>
</comment>
<gene>
    <name evidence="1" type="ORF">HGRIS_007269</name>
</gene>
<evidence type="ECO:0008006" key="3">
    <source>
        <dbReference type="Google" id="ProtNLM"/>
    </source>
</evidence>
<evidence type="ECO:0000313" key="2">
    <source>
        <dbReference type="Proteomes" id="UP001556367"/>
    </source>
</evidence>
<sequence>MEPLSLAASIVAFVDVAEKLHGSLSKVNENRRRSRGLKEDVLRGIQDLEQLLWTHRSALATTNAESLRMSLKTLQRDMEYVANRCTSHRSSIDVGPLATAKAKMIAWLRRNDIEGELLGLEKRTHLCYNRLQIYTMTSMHLAVLRVEGR</sequence>
<keyword evidence="2" id="KW-1185">Reference proteome</keyword>
<evidence type="ECO:0000313" key="1">
    <source>
        <dbReference type="EMBL" id="KAL0953069.1"/>
    </source>
</evidence>
<proteinExistence type="predicted"/>
<accession>A0ABR3JBN9</accession>
<organism evidence="1 2">
    <name type="scientific">Hohenbuehelia grisea</name>
    <dbReference type="NCBI Taxonomy" id="104357"/>
    <lineage>
        <taxon>Eukaryota</taxon>
        <taxon>Fungi</taxon>
        <taxon>Dikarya</taxon>
        <taxon>Basidiomycota</taxon>
        <taxon>Agaricomycotina</taxon>
        <taxon>Agaricomycetes</taxon>
        <taxon>Agaricomycetidae</taxon>
        <taxon>Agaricales</taxon>
        <taxon>Pleurotineae</taxon>
        <taxon>Pleurotaceae</taxon>
        <taxon>Hohenbuehelia</taxon>
    </lineage>
</organism>
<reference evidence="2" key="1">
    <citation type="submission" date="2024-06" db="EMBL/GenBank/DDBJ databases">
        <title>Multi-omics analyses provide insights into the biosynthesis of the anticancer antibiotic pleurotin in Hohenbuehelia grisea.</title>
        <authorList>
            <person name="Weaver J.A."/>
            <person name="Alberti F."/>
        </authorList>
    </citation>
    <scope>NUCLEOTIDE SEQUENCE [LARGE SCALE GENOMIC DNA]</scope>
    <source>
        <strain evidence="2">T-177</strain>
    </source>
</reference>
<name>A0ABR3JBN9_9AGAR</name>
<protein>
    <recommendedName>
        <fullName evidence="3">Fungal N-terminal domain-containing protein</fullName>
    </recommendedName>
</protein>
<dbReference type="EMBL" id="JASNQZ010000010">
    <property type="protein sequence ID" value="KAL0953069.1"/>
    <property type="molecule type" value="Genomic_DNA"/>
</dbReference>
<dbReference type="Proteomes" id="UP001556367">
    <property type="component" value="Unassembled WGS sequence"/>
</dbReference>